<sequence length="31" mass="3735">MFIICLRLIRGFVFKTDMYQIINTVDRSVKI</sequence>
<comment type="caution">
    <text evidence="1">The sequence shown here is derived from an EMBL/GenBank/DDBJ whole genome shotgun (WGS) entry which is preliminary data.</text>
</comment>
<gene>
    <name evidence="1" type="ORF">BN626_02415</name>
</gene>
<proteinExistence type="predicted"/>
<evidence type="ECO:0000313" key="1">
    <source>
        <dbReference type="EMBL" id="CDC69509.1"/>
    </source>
</evidence>
<name>R6TIJ3_9FIRM</name>
<reference evidence="1" key="1">
    <citation type="submission" date="2012-11" db="EMBL/GenBank/DDBJ databases">
        <title>Dependencies among metagenomic species, viruses, plasmids and units of genetic variation.</title>
        <authorList>
            <person name="Nielsen H.B."/>
            <person name="Almeida M."/>
            <person name="Juncker A.S."/>
            <person name="Rasmussen S."/>
            <person name="Li J."/>
            <person name="Sunagawa S."/>
            <person name="Plichta D."/>
            <person name="Gautier L."/>
            <person name="Le Chatelier E."/>
            <person name="Peletier E."/>
            <person name="Bonde I."/>
            <person name="Nielsen T."/>
            <person name="Manichanh C."/>
            <person name="Arumugam M."/>
            <person name="Batto J."/>
            <person name="Santos M.B.Q.D."/>
            <person name="Blom N."/>
            <person name="Borruel N."/>
            <person name="Burgdorf K.S."/>
            <person name="Boumezbeur F."/>
            <person name="Casellas F."/>
            <person name="Dore J."/>
            <person name="Guarner F."/>
            <person name="Hansen T."/>
            <person name="Hildebrand F."/>
            <person name="Kaas R.S."/>
            <person name="Kennedy S."/>
            <person name="Kristiansen K."/>
            <person name="Kultima J.R."/>
            <person name="Leonard P."/>
            <person name="Levenez F."/>
            <person name="Lund O."/>
            <person name="Moumen B."/>
            <person name="Le Paslier D."/>
            <person name="Pons N."/>
            <person name="Pedersen O."/>
            <person name="Prifti E."/>
            <person name="Qin J."/>
            <person name="Raes J."/>
            <person name="Tap J."/>
            <person name="Tims S."/>
            <person name="Ussery D.W."/>
            <person name="Yamada T."/>
            <person name="MetaHit consortium"/>
            <person name="Renault P."/>
            <person name="Sicheritz-Ponten T."/>
            <person name="Bork P."/>
            <person name="Wang J."/>
            <person name="Brunak S."/>
            <person name="Ehrlich S.D."/>
        </authorList>
    </citation>
    <scope>NUCLEOTIDE SEQUENCE [LARGE SCALE GENOMIC DNA]</scope>
</reference>
<protein>
    <submittedName>
        <fullName evidence="1">Uncharacterized protein</fullName>
    </submittedName>
</protein>
<dbReference type="Proteomes" id="UP000018162">
    <property type="component" value="Unassembled WGS sequence"/>
</dbReference>
<evidence type="ECO:0000313" key="2">
    <source>
        <dbReference type="Proteomes" id="UP000018162"/>
    </source>
</evidence>
<organism evidence="1 2">
    <name type="scientific">Agathobacter rectalis CAG:36</name>
    <dbReference type="NCBI Taxonomy" id="1263079"/>
    <lineage>
        <taxon>Bacteria</taxon>
        <taxon>Bacillati</taxon>
        <taxon>Bacillota</taxon>
        <taxon>Clostridia</taxon>
        <taxon>Lachnospirales</taxon>
        <taxon>Lachnospiraceae</taxon>
        <taxon>Agathobacter</taxon>
    </lineage>
</organism>
<dbReference type="AlphaFoldDB" id="R6TIJ3"/>
<accession>R6TIJ3</accession>
<dbReference type="EMBL" id="CBFV010000009">
    <property type="protein sequence ID" value="CDC69509.1"/>
    <property type="molecule type" value="Genomic_DNA"/>
</dbReference>